<protein>
    <submittedName>
        <fullName evidence="1">Uncharacterized protein</fullName>
    </submittedName>
</protein>
<dbReference type="InterPro" id="IPR032675">
    <property type="entry name" value="LRR_dom_sf"/>
</dbReference>
<comment type="caution">
    <text evidence="1">The sequence shown here is derived from an EMBL/GenBank/DDBJ whole genome shotgun (WGS) entry which is preliminary data.</text>
</comment>
<dbReference type="OrthoDB" id="8048523at2759"/>
<evidence type="ECO:0000313" key="2">
    <source>
        <dbReference type="Proteomes" id="UP000298327"/>
    </source>
</evidence>
<evidence type="ECO:0000313" key="1">
    <source>
        <dbReference type="EMBL" id="TFY65423.1"/>
    </source>
</evidence>
<keyword evidence="2" id="KW-1185">Reference proteome</keyword>
<gene>
    <name evidence="1" type="ORF">EVG20_g5602</name>
</gene>
<dbReference type="SUPFAM" id="SSF81383">
    <property type="entry name" value="F-box domain"/>
    <property type="match status" value="1"/>
</dbReference>
<dbReference type="STRING" id="205917.A0A4Y9YUL5"/>
<dbReference type="EMBL" id="SEOQ01000337">
    <property type="protein sequence ID" value="TFY65423.1"/>
    <property type="molecule type" value="Genomic_DNA"/>
</dbReference>
<organism evidence="1 2">
    <name type="scientific">Dentipellis fragilis</name>
    <dbReference type="NCBI Taxonomy" id="205917"/>
    <lineage>
        <taxon>Eukaryota</taxon>
        <taxon>Fungi</taxon>
        <taxon>Dikarya</taxon>
        <taxon>Basidiomycota</taxon>
        <taxon>Agaricomycotina</taxon>
        <taxon>Agaricomycetes</taxon>
        <taxon>Russulales</taxon>
        <taxon>Hericiaceae</taxon>
        <taxon>Dentipellis</taxon>
    </lineage>
</organism>
<proteinExistence type="predicted"/>
<reference evidence="1 2" key="1">
    <citation type="submission" date="2019-02" db="EMBL/GenBank/DDBJ databases">
        <title>Genome sequencing of the rare red list fungi Dentipellis fragilis.</title>
        <authorList>
            <person name="Buettner E."/>
            <person name="Kellner H."/>
        </authorList>
    </citation>
    <scope>NUCLEOTIDE SEQUENCE [LARGE SCALE GENOMIC DNA]</scope>
    <source>
        <strain evidence="1 2">DSM 105465</strain>
    </source>
</reference>
<accession>A0A4Y9YUL5</accession>
<dbReference type="PANTHER" id="PTHR38926:SF5">
    <property type="entry name" value="F-BOX AND LEUCINE-RICH REPEAT PROTEIN 6"/>
    <property type="match status" value="1"/>
</dbReference>
<dbReference type="AlphaFoldDB" id="A0A4Y9YUL5"/>
<dbReference type="InterPro" id="IPR036047">
    <property type="entry name" value="F-box-like_dom_sf"/>
</dbReference>
<dbReference type="PANTHER" id="PTHR38926">
    <property type="entry name" value="F-BOX DOMAIN CONTAINING PROTEIN, EXPRESSED"/>
    <property type="match status" value="1"/>
</dbReference>
<dbReference type="Proteomes" id="UP000298327">
    <property type="component" value="Unassembled WGS sequence"/>
</dbReference>
<sequence>MSFRTETSGTCSEQTIHIALDPDTTFLEDVPNDAPSRALARKKLMDQIVSRASHRWLEDYPWFTHVDIHQVAELPHAGDTEPTQLGHFLIKFNALAPIHILPPEVFVSALSRLIHDPKISPTQAHQYLLRASTVCVFWRHTIFSSPLLWTRVDLTQSEHAAVALKLSQMAPIHLEYNGVGQPDVHTTVFRHATRIKSLRLMMPLSSHGFLLGNFPPSFPLLHTLALRAMNIWDDRTSQRTYPLLRSSIAHSAMPSLRSLKIRGLWLPLTLPLFRGLIRLHIKLKGRLVTFPLSTFRDMLARCPELESLRLHNAGPTPCDTTPTPAISLPKLRELVLWYFDSSSASHAALVLGNVTFPPNASLRISCSMPGLPSKGLTFSSPSASASAGRLYVLNDGGDPFVLHHLPKTRTLIYHSFGQTQEVAEERLLAVLAALDLQWLQVLKTEWVSSTVLVNILSDGKIGALRKLAMNAVPWQSLDKREEEMDVLKGLVAAVKVSFVRRCRV</sequence>
<dbReference type="SUPFAM" id="SSF52047">
    <property type="entry name" value="RNI-like"/>
    <property type="match status" value="1"/>
</dbReference>
<name>A0A4Y9YUL5_9AGAM</name>
<dbReference type="Gene3D" id="1.20.1280.50">
    <property type="match status" value="1"/>
</dbReference>
<dbReference type="Gene3D" id="3.80.10.10">
    <property type="entry name" value="Ribonuclease Inhibitor"/>
    <property type="match status" value="1"/>
</dbReference>